<evidence type="ECO:0000256" key="1">
    <source>
        <dbReference type="SAM" id="MobiDB-lite"/>
    </source>
</evidence>
<dbReference type="EMBL" id="CP081495">
    <property type="protein sequence ID" value="UYW01141.1"/>
    <property type="molecule type" value="Genomic_DNA"/>
</dbReference>
<gene>
    <name evidence="2" type="ORF">K5I29_11835</name>
</gene>
<dbReference type="RefSeq" id="WP_264433547.1">
    <property type="nucleotide sequence ID" value="NZ_CP081495.1"/>
</dbReference>
<evidence type="ECO:0000313" key="3">
    <source>
        <dbReference type="Proteomes" id="UP001163328"/>
    </source>
</evidence>
<reference evidence="2" key="1">
    <citation type="submission" date="2021-08" db="EMBL/GenBank/DDBJ databases">
        <title>Flavobacterium sp. strain CC-SYL302.</title>
        <authorList>
            <person name="Lin S.-Y."/>
            <person name="Lee T.-H."/>
            <person name="Young C.-C."/>
        </authorList>
    </citation>
    <scope>NUCLEOTIDE SEQUENCE</scope>
    <source>
        <strain evidence="2">CC-SYL302</strain>
    </source>
</reference>
<dbReference type="Proteomes" id="UP001163328">
    <property type="component" value="Chromosome"/>
</dbReference>
<accession>A0ABY6LY79</accession>
<organism evidence="2 3">
    <name type="scientific">Flavobacterium agricola</name>
    <dbReference type="NCBI Taxonomy" id="2870839"/>
    <lineage>
        <taxon>Bacteria</taxon>
        <taxon>Pseudomonadati</taxon>
        <taxon>Bacteroidota</taxon>
        <taxon>Flavobacteriia</taxon>
        <taxon>Flavobacteriales</taxon>
        <taxon>Flavobacteriaceae</taxon>
        <taxon>Flavobacterium</taxon>
    </lineage>
</organism>
<protein>
    <recommendedName>
        <fullName evidence="4">Lipoprotein</fullName>
    </recommendedName>
</protein>
<name>A0ABY6LY79_9FLAO</name>
<keyword evidence="3" id="KW-1185">Reference proteome</keyword>
<evidence type="ECO:0008006" key="4">
    <source>
        <dbReference type="Google" id="ProtNLM"/>
    </source>
</evidence>
<sequence>MKYFVLVASVLTGLFVSCSADKKQKELADREQAEKITDSIVNAIYNQWNFTYKALTPETKSQTNDWQMWQSFLQDIKQKPSKSASAFIAKVDNLTRISDDLLQTVPAHLNQPQITARLNNLNTNLKYLNTFISLQTVPVEKVRNIQQYIISDINGINEQIDEQVRVQKIPTEKGEIEMIEFVKDTTRRANFNFENQIKQNQEAPKLNREGNTKVKESELRLETTPDKVQQEI</sequence>
<feature type="compositionally biased region" description="Basic and acidic residues" evidence="1">
    <location>
        <begin position="205"/>
        <end position="232"/>
    </location>
</feature>
<proteinExistence type="predicted"/>
<evidence type="ECO:0000313" key="2">
    <source>
        <dbReference type="EMBL" id="UYW01141.1"/>
    </source>
</evidence>
<dbReference type="PROSITE" id="PS51257">
    <property type="entry name" value="PROKAR_LIPOPROTEIN"/>
    <property type="match status" value="1"/>
</dbReference>
<feature type="region of interest" description="Disordered" evidence="1">
    <location>
        <begin position="200"/>
        <end position="232"/>
    </location>
</feature>